<evidence type="ECO:0000313" key="2">
    <source>
        <dbReference type="Proteomes" id="UP001596545"/>
    </source>
</evidence>
<dbReference type="Proteomes" id="UP001596545">
    <property type="component" value="Unassembled WGS sequence"/>
</dbReference>
<gene>
    <name evidence="1" type="ORF">ACFQMF_10950</name>
</gene>
<sequence length="273" mass="27796">MNDSSTGDATGTGRRRLLAAGASAAAVGLAGCLGARDGPVPEPTVTSDRIDDGWRLLDESESTVFERAYGPVTVRALEHTLIYEDASVAEALAEALDASGSPVVFFATRLDLRPAIDGLPGGVGRDRVMSAVETAAVDAFRARLRNAGIEDLREVDEGVTTVTGGHTATAWRFEGEFALDGEVALPDGSTTAVDEATGVRARLAVWHDGTDALVAGGAFPSEAITAVIGDALPGSIDGETVVESTAGAAAADALATDPAAFDEEVSALIVSVT</sequence>
<keyword evidence="2" id="KW-1185">Reference proteome</keyword>
<protein>
    <submittedName>
        <fullName evidence="1">Uncharacterized protein</fullName>
    </submittedName>
</protein>
<organism evidence="1 2">
    <name type="scientific">Halorubrum rutilum</name>
    <dbReference type="NCBI Taxonomy" id="1364933"/>
    <lineage>
        <taxon>Archaea</taxon>
        <taxon>Methanobacteriati</taxon>
        <taxon>Methanobacteriota</taxon>
        <taxon>Stenosarchaea group</taxon>
        <taxon>Halobacteria</taxon>
        <taxon>Halobacteriales</taxon>
        <taxon>Haloferacaceae</taxon>
        <taxon>Halorubrum</taxon>
    </lineage>
</organism>
<proteinExistence type="predicted"/>
<name>A0ABD6AP16_9EURY</name>
<dbReference type="RefSeq" id="WP_256410191.1">
    <property type="nucleotide sequence ID" value="NZ_JANHDN010000012.1"/>
</dbReference>
<dbReference type="InterPro" id="IPR006311">
    <property type="entry name" value="TAT_signal"/>
</dbReference>
<dbReference type="Pfam" id="PF20127">
    <property type="entry name" value="DUF6517"/>
    <property type="match status" value="1"/>
</dbReference>
<comment type="caution">
    <text evidence="1">The sequence shown here is derived from an EMBL/GenBank/DDBJ whole genome shotgun (WGS) entry which is preliminary data.</text>
</comment>
<dbReference type="EMBL" id="JBHTBL010000010">
    <property type="protein sequence ID" value="MFC7325094.1"/>
    <property type="molecule type" value="Genomic_DNA"/>
</dbReference>
<evidence type="ECO:0000313" key="1">
    <source>
        <dbReference type="EMBL" id="MFC7325094.1"/>
    </source>
</evidence>
<dbReference type="PROSITE" id="PS51318">
    <property type="entry name" value="TAT"/>
    <property type="match status" value="1"/>
</dbReference>
<accession>A0ABD6AP16</accession>
<reference evidence="1 2" key="1">
    <citation type="journal article" date="2019" name="Int. J. Syst. Evol. Microbiol.">
        <title>The Global Catalogue of Microorganisms (GCM) 10K type strain sequencing project: providing services to taxonomists for standard genome sequencing and annotation.</title>
        <authorList>
            <consortium name="The Broad Institute Genomics Platform"/>
            <consortium name="The Broad Institute Genome Sequencing Center for Infectious Disease"/>
            <person name="Wu L."/>
            <person name="Ma J."/>
        </authorList>
    </citation>
    <scope>NUCLEOTIDE SEQUENCE [LARGE SCALE GENOMIC DNA]</scope>
    <source>
        <strain evidence="1 2">CGMCC 1.12554</strain>
    </source>
</reference>
<dbReference type="AlphaFoldDB" id="A0ABD6AP16"/>
<dbReference type="InterPro" id="IPR045396">
    <property type="entry name" value="DUF6517"/>
</dbReference>